<evidence type="ECO:0000256" key="12">
    <source>
        <dbReference type="ARBA" id="ARBA00048731"/>
    </source>
</evidence>
<dbReference type="InterPro" id="IPR029752">
    <property type="entry name" value="D-isomer_DH_CS1"/>
</dbReference>
<evidence type="ECO:0000313" key="17">
    <source>
        <dbReference type="Proteomes" id="UP000014500"/>
    </source>
</evidence>
<dbReference type="EMBL" id="JH432050">
    <property type="status" value="NOT_ANNOTATED_CDS"/>
    <property type="molecule type" value="Genomic_DNA"/>
</dbReference>
<dbReference type="SUPFAM" id="SSF143548">
    <property type="entry name" value="Serine metabolism enzymes domain"/>
    <property type="match status" value="1"/>
</dbReference>
<dbReference type="InterPro" id="IPR029009">
    <property type="entry name" value="ASB_dom_sf"/>
</dbReference>
<evidence type="ECO:0000256" key="9">
    <source>
        <dbReference type="ARBA" id="ARBA00023002"/>
    </source>
</evidence>
<keyword evidence="6" id="KW-0597">Phosphoprotein</keyword>
<dbReference type="GO" id="GO:0006564">
    <property type="term" value="P:L-serine biosynthetic process"/>
    <property type="evidence" value="ECO:0007669"/>
    <property type="project" value="UniProtKB-KW"/>
</dbReference>
<keyword evidence="8" id="KW-0007">Acetylation</keyword>
<comment type="catalytic activity">
    <reaction evidence="12 13">
        <text>(2R)-3-phosphoglycerate + NAD(+) = 3-phosphooxypyruvate + NADH + H(+)</text>
        <dbReference type="Rhea" id="RHEA:12641"/>
        <dbReference type="ChEBI" id="CHEBI:15378"/>
        <dbReference type="ChEBI" id="CHEBI:18110"/>
        <dbReference type="ChEBI" id="CHEBI:57540"/>
        <dbReference type="ChEBI" id="CHEBI:57945"/>
        <dbReference type="ChEBI" id="CHEBI:58272"/>
        <dbReference type="EC" id="1.1.1.95"/>
    </reaction>
</comment>
<dbReference type="PROSITE" id="PS00065">
    <property type="entry name" value="D_2_HYDROXYACID_DH_1"/>
    <property type="match status" value="1"/>
</dbReference>
<dbReference type="Pfam" id="PF02826">
    <property type="entry name" value="2-Hacid_dh_C"/>
    <property type="match status" value="1"/>
</dbReference>
<dbReference type="InterPro" id="IPR006236">
    <property type="entry name" value="PGDH"/>
</dbReference>
<dbReference type="FunFam" id="3.40.50.720:FF:000021">
    <property type="entry name" value="D-3-phosphoglycerate dehydrogenase"/>
    <property type="match status" value="1"/>
</dbReference>
<dbReference type="HOGENOM" id="CLU_019796_8_1_1"/>
<evidence type="ECO:0000259" key="15">
    <source>
        <dbReference type="Pfam" id="PF02826"/>
    </source>
</evidence>
<evidence type="ECO:0000256" key="6">
    <source>
        <dbReference type="ARBA" id="ARBA00022553"/>
    </source>
</evidence>
<dbReference type="InterPro" id="IPR006140">
    <property type="entry name" value="D-isomer_DH_NAD-bd"/>
</dbReference>
<protein>
    <recommendedName>
        <fullName evidence="5 13">D-3-phosphoglycerate dehydrogenase</fullName>
        <ecNumber evidence="4 13">1.1.1.95</ecNumber>
    </recommendedName>
</protein>
<evidence type="ECO:0000256" key="11">
    <source>
        <dbReference type="ARBA" id="ARBA00023299"/>
    </source>
</evidence>
<evidence type="ECO:0000256" key="5">
    <source>
        <dbReference type="ARBA" id="ARBA00021582"/>
    </source>
</evidence>
<dbReference type="InterPro" id="IPR029753">
    <property type="entry name" value="D-isomer_DH_CS"/>
</dbReference>
<comment type="pathway">
    <text evidence="1 13">Amino-acid biosynthesis; L-serine biosynthesis; L-serine from 3-phospho-D-glycerate: step 1/3.</text>
</comment>
<dbReference type="PhylomeDB" id="T1JC31"/>
<keyword evidence="11 13" id="KW-0718">Serine biosynthesis</keyword>
<evidence type="ECO:0000256" key="2">
    <source>
        <dbReference type="ARBA" id="ARBA00005854"/>
    </source>
</evidence>
<dbReference type="EC" id="1.1.1.95" evidence="4 13"/>
<dbReference type="PANTHER" id="PTHR42938">
    <property type="entry name" value="FORMATE DEHYDROGENASE 1"/>
    <property type="match status" value="1"/>
</dbReference>
<proteinExistence type="inferred from homology"/>
<dbReference type="OMA" id="CKEVKKY"/>
<evidence type="ECO:0000256" key="4">
    <source>
        <dbReference type="ARBA" id="ARBA00013143"/>
    </source>
</evidence>
<reference evidence="16" key="2">
    <citation type="submission" date="2015-02" db="UniProtKB">
        <authorList>
            <consortium name="EnsemblMetazoa"/>
        </authorList>
    </citation>
    <scope>IDENTIFICATION</scope>
</reference>
<dbReference type="NCBIfam" id="TIGR01327">
    <property type="entry name" value="PGDH"/>
    <property type="match status" value="1"/>
</dbReference>
<keyword evidence="9 13" id="KW-0560">Oxidoreductase</keyword>
<keyword evidence="7 13" id="KW-0028">Amino-acid biosynthesis</keyword>
<evidence type="ECO:0000256" key="8">
    <source>
        <dbReference type="ARBA" id="ARBA00022990"/>
    </source>
</evidence>
<dbReference type="PROSITE" id="PS00671">
    <property type="entry name" value="D_2_HYDROXYACID_DH_3"/>
    <property type="match status" value="1"/>
</dbReference>
<evidence type="ECO:0000256" key="10">
    <source>
        <dbReference type="ARBA" id="ARBA00023027"/>
    </source>
</evidence>
<dbReference type="Gene3D" id="3.40.50.720">
    <property type="entry name" value="NAD(P)-binding Rossmann-like Domain"/>
    <property type="match status" value="2"/>
</dbReference>
<dbReference type="PANTHER" id="PTHR42938:SF22">
    <property type="entry name" value="D-3-PHOSPHOGLYCERATE DEHYDROGENASE"/>
    <property type="match status" value="1"/>
</dbReference>
<evidence type="ECO:0000313" key="16">
    <source>
        <dbReference type="EnsemblMetazoa" id="SMAR011338-PA"/>
    </source>
</evidence>
<evidence type="ECO:0000259" key="14">
    <source>
        <dbReference type="Pfam" id="PF00389"/>
    </source>
</evidence>
<dbReference type="Proteomes" id="UP000014500">
    <property type="component" value="Unassembled WGS sequence"/>
</dbReference>
<accession>T1JC31</accession>
<keyword evidence="10 13" id="KW-0520">NAD</keyword>
<comment type="similarity">
    <text evidence="2 13">Belongs to the D-isomer specific 2-hydroxyacid dehydrogenase family.</text>
</comment>
<organism evidence="16 17">
    <name type="scientific">Strigamia maritima</name>
    <name type="common">European centipede</name>
    <name type="synonym">Geophilus maritimus</name>
    <dbReference type="NCBI Taxonomy" id="126957"/>
    <lineage>
        <taxon>Eukaryota</taxon>
        <taxon>Metazoa</taxon>
        <taxon>Ecdysozoa</taxon>
        <taxon>Arthropoda</taxon>
        <taxon>Myriapoda</taxon>
        <taxon>Chilopoda</taxon>
        <taxon>Pleurostigmophora</taxon>
        <taxon>Geophilomorpha</taxon>
        <taxon>Linotaeniidae</taxon>
        <taxon>Strigamia</taxon>
    </lineage>
</organism>
<dbReference type="CDD" id="cd12173">
    <property type="entry name" value="PGDH_4"/>
    <property type="match status" value="1"/>
</dbReference>
<keyword evidence="17" id="KW-1185">Reference proteome</keyword>
<dbReference type="UniPathway" id="UPA00135">
    <property type="reaction ID" value="UER00196"/>
</dbReference>
<dbReference type="GO" id="GO:0051287">
    <property type="term" value="F:NAD binding"/>
    <property type="evidence" value="ECO:0007669"/>
    <property type="project" value="UniProtKB-UniRule"/>
</dbReference>
<comment type="subunit">
    <text evidence="3">Homotetramer.</text>
</comment>
<name>T1JC31_STRMM</name>
<evidence type="ECO:0000256" key="13">
    <source>
        <dbReference type="RuleBase" id="RU363003"/>
    </source>
</evidence>
<dbReference type="AlphaFoldDB" id="T1JC31"/>
<feature type="domain" description="D-isomer specific 2-hydroxyacid dehydrogenase NAD-binding" evidence="15">
    <location>
        <begin position="115"/>
        <end position="288"/>
    </location>
</feature>
<dbReference type="InterPro" id="IPR006139">
    <property type="entry name" value="D-isomer_2_OHA_DH_cat_dom"/>
</dbReference>
<dbReference type="SUPFAM" id="SSF51735">
    <property type="entry name" value="NAD(P)-binding Rossmann-fold domains"/>
    <property type="match status" value="1"/>
</dbReference>
<dbReference type="GO" id="GO:0004617">
    <property type="term" value="F:phosphoglycerate dehydrogenase activity"/>
    <property type="evidence" value="ECO:0007669"/>
    <property type="project" value="UniProtKB-EC"/>
</dbReference>
<dbReference type="SUPFAM" id="SSF52283">
    <property type="entry name" value="Formate/glycerate dehydrogenase catalytic domain-like"/>
    <property type="match status" value="1"/>
</dbReference>
<dbReference type="Pfam" id="PF00389">
    <property type="entry name" value="2-Hacid_dh"/>
    <property type="match status" value="1"/>
</dbReference>
<dbReference type="PROSITE" id="PS00670">
    <property type="entry name" value="D_2_HYDROXYACID_DH_2"/>
    <property type="match status" value="1"/>
</dbReference>
<dbReference type="EnsemblMetazoa" id="SMAR011338-RA">
    <property type="protein sequence ID" value="SMAR011338-PA"/>
    <property type="gene ID" value="SMAR011338"/>
</dbReference>
<dbReference type="STRING" id="126957.T1JC31"/>
<reference evidence="17" key="1">
    <citation type="submission" date="2011-05" db="EMBL/GenBank/DDBJ databases">
        <authorList>
            <person name="Richards S.R."/>
            <person name="Qu J."/>
            <person name="Jiang H."/>
            <person name="Jhangiani S.N."/>
            <person name="Agravi P."/>
            <person name="Goodspeed R."/>
            <person name="Gross S."/>
            <person name="Mandapat C."/>
            <person name="Jackson L."/>
            <person name="Mathew T."/>
            <person name="Pu L."/>
            <person name="Thornton R."/>
            <person name="Saada N."/>
            <person name="Wilczek-Boney K.B."/>
            <person name="Lee S."/>
            <person name="Kovar C."/>
            <person name="Wu Y."/>
            <person name="Scherer S.E."/>
            <person name="Worley K.C."/>
            <person name="Muzny D.M."/>
            <person name="Gibbs R."/>
        </authorList>
    </citation>
    <scope>NUCLEOTIDE SEQUENCE</scope>
    <source>
        <strain evidence="17">Brora</strain>
    </source>
</reference>
<dbReference type="InterPro" id="IPR036291">
    <property type="entry name" value="NAD(P)-bd_dom_sf"/>
</dbReference>
<dbReference type="Gene3D" id="3.30.1330.90">
    <property type="entry name" value="D-3-phosphoglycerate dehydrogenase, domain 3"/>
    <property type="match status" value="1"/>
</dbReference>
<evidence type="ECO:0000256" key="3">
    <source>
        <dbReference type="ARBA" id="ARBA00011881"/>
    </source>
</evidence>
<feature type="domain" description="D-isomer specific 2-hydroxyacid dehydrogenase catalytic" evidence="14">
    <location>
        <begin position="12"/>
        <end position="320"/>
    </location>
</feature>
<dbReference type="eggNOG" id="KOG0068">
    <property type="taxonomic scope" value="Eukaryota"/>
</dbReference>
<sequence>MACSKNEKQLKVLITDPISQCCIDILKENKIDVVYKPKLALEEILKEIPDYEILVVRASTKVTKEVINVASKLILIGRAGTGVDNVDLDCATRKGVYVMNVPGGNTISAAEHACAMMLALAREIPQACYSLKACKWDRSGFVGTEMQGKTLGVVGLGRVGREVAFRMQAFGMNTIGYDPIVTAESAKKIGFELVSLNDLWPLADFITLHVPLDAQTKHLINDEVFGKCRQGVRIVNISRGGIIDESALVRALQSNKCGGAALDVFAEEPPQNFTLIQHPKVICTPHVGANTAEAQLEVSKQMALQIVDFVNHKALTGVVNAPVSKAMSIENQPWVELSRSLGQLLAALISKEKKKEFQVNVTVYGGPTLDFLAELVRVSALTGIMGYILRQKCTIINSTLLAHEHNVKIFVDVTPTAPSHYGFDEGMIMGINEINCTESLVGFIRQKVAVLHSINNSVFESPVPLSQRLLIYSKTKTPDIVQVMNGLMKSNVVVNAMYCSKPNNEWFVVSTSSDKKTNIAEGVKPSIDELLVA</sequence>
<evidence type="ECO:0000256" key="1">
    <source>
        <dbReference type="ARBA" id="ARBA00005216"/>
    </source>
</evidence>
<evidence type="ECO:0000256" key="7">
    <source>
        <dbReference type="ARBA" id="ARBA00022605"/>
    </source>
</evidence>